<proteinExistence type="predicted"/>
<feature type="transmembrane region" description="Helical" evidence="1">
    <location>
        <begin position="211"/>
        <end position="231"/>
    </location>
</feature>
<dbReference type="PATRIC" id="fig|1198232.3.peg.674"/>
<name>S5TVF8_9GAMM</name>
<dbReference type="eggNOG" id="COG0697">
    <property type="taxonomic scope" value="Bacteria"/>
</dbReference>
<gene>
    <name evidence="3" type="ORF">CYCME_0667</name>
</gene>
<dbReference type="Proteomes" id="UP000015380">
    <property type="component" value="Chromosome"/>
</dbReference>
<evidence type="ECO:0000313" key="4">
    <source>
        <dbReference type="Proteomes" id="UP000015380"/>
    </source>
</evidence>
<keyword evidence="1" id="KW-0472">Membrane</keyword>
<evidence type="ECO:0000313" key="3">
    <source>
        <dbReference type="EMBL" id="AGS39008.1"/>
    </source>
</evidence>
<feature type="transmembrane region" description="Helical" evidence="1">
    <location>
        <begin position="94"/>
        <end position="115"/>
    </location>
</feature>
<feature type="transmembrane region" description="Helical" evidence="1">
    <location>
        <begin position="39"/>
        <end position="61"/>
    </location>
</feature>
<dbReference type="GO" id="GO:0016020">
    <property type="term" value="C:membrane"/>
    <property type="evidence" value="ECO:0007669"/>
    <property type="project" value="InterPro"/>
</dbReference>
<feature type="transmembrane region" description="Helical" evidence="1">
    <location>
        <begin position="275"/>
        <end position="294"/>
    </location>
</feature>
<dbReference type="InterPro" id="IPR037185">
    <property type="entry name" value="EmrE-like"/>
</dbReference>
<dbReference type="HOGENOM" id="CLU_942400_0_0_6"/>
<reference evidence="3 4" key="1">
    <citation type="submission" date="2013-05" db="EMBL/GenBank/DDBJ databases">
        <title>Between feast and famine: a lifestyle of most important marine PAH-degrading bacterium Cycloclasticus sp. 7ME.</title>
        <authorList>
            <person name="Yakimov M.M."/>
            <person name="Messina E."/>
            <person name="Genovese M."/>
            <person name="Denaro R."/>
            <person name="Crisafi F."/>
            <person name="Russo D."/>
            <person name="Cappello S."/>
            <person name="Santisi S."/>
            <person name="Smedile F."/>
            <person name="Golyshina O.V."/>
            <person name="Tran H."/>
            <person name="Pieper D.H."/>
            <person name="Golyshin P.N."/>
            <person name="Giuliano L."/>
        </authorList>
    </citation>
    <scope>NUCLEOTIDE SEQUENCE [LARGE SCALE GENOMIC DNA]</scope>
    <source>
        <strain evidence="3 4">78-ME</strain>
    </source>
</reference>
<feature type="transmembrane region" description="Helical" evidence="1">
    <location>
        <begin position="176"/>
        <end position="199"/>
    </location>
</feature>
<dbReference type="AlphaFoldDB" id="S5TVF8"/>
<dbReference type="SUPFAM" id="SSF103481">
    <property type="entry name" value="Multidrug resistance efflux transporter EmrE"/>
    <property type="match status" value="1"/>
</dbReference>
<dbReference type="RefSeq" id="WP_020162556.1">
    <property type="nucleotide sequence ID" value="NC_021917.1"/>
</dbReference>
<feature type="transmembrane region" description="Helical" evidence="1">
    <location>
        <begin position="121"/>
        <end position="137"/>
    </location>
</feature>
<keyword evidence="4" id="KW-1185">Reference proteome</keyword>
<keyword evidence="1" id="KW-0812">Transmembrane</keyword>
<feature type="transmembrane region" description="Helical" evidence="1">
    <location>
        <begin position="149"/>
        <end position="170"/>
    </location>
</feature>
<protein>
    <recommendedName>
        <fullName evidence="2">EamA domain-containing protein</fullName>
    </recommendedName>
</protein>
<feature type="domain" description="EamA" evidence="2">
    <location>
        <begin position="8"/>
        <end position="138"/>
    </location>
</feature>
<feature type="transmembrane region" description="Helical" evidence="1">
    <location>
        <begin position="67"/>
        <end position="87"/>
    </location>
</feature>
<reference evidence="4" key="2">
    <citation type="journal article" date="2016" name="Environ. Microbiol. Rep.">
        <title>Analysis of defence systems and a conjugative IncP-1 plasmid in the marine polyaromatic hydrocarbons-degrading bacterium Cycloclasticus sp. 78-ME.</title>
        <authorList>
            <person name="Yakimov M.M."/>
            <person name="Crisafi F."/>
            <person name="Messina E."/>
            <person name="Smedile F."/>
            <person name="Lopatina A."/>
            <person name="Denaro R."/>
            <person name="Pieper D.H."/>
            <person name="Golyshin P.N."/>
            <person name="Giuliano L."/>
        </authorList>
    </citation>
    <scope>NUCLEOTIDE SEQUENCE [LARGE SCALE GENOMIC DNA]</scope>
    <source>
        <strain evidence="4">78-ME</strain>
    </source>
</reference>
<dbReference type="KEGG" id="cza:CYCME_0667"/>
<evidence type="ECO:0000256" key="1">
    <source>
        <dbReference type="SAM" id="Phobius"/>
    </source>
</evidence>
<dbReference type="InterPro" id="IPR000620">
    <property type="entry name" value="EamA_dom"/>
</dbReference>
<dbReference type="Pfam" id="PF00892">
    <property type="entry name" value="EamA"/>
    <property type="match status" value="1"/>
</dbReference>
<sequence>MISIIPSYVWLTLLASVFHAFSFTYTKQFLAHSLNRQKLAFYSQYAVGFLAVLLLPFVDLAQLWEQFWLVLSMCVLVLLGQTSYLNAMRHGDASFVVPMLGCKIFAVAGLSVLFFEQTYPPSVYLAGLGAFVSLFFLNDGKLHGSPLALFFVLLTCFFFALADIIVVHVLKNGMGGLELAVFVFVVPAVLLMPLSPILFKNDWKVSKPFGKSLLIYALAHFMGLIILMYAFKLSEEATMINIVQASRGFIAVGVVYVLARFGLSQMEKLTRKQLISRLAGGLLMFGSLAVAVAGI</sequence>
<organism evidence="3 4">
    <name type="scientific">Cycloclasticus zancles 78-ME</name>
    <dbReference type="NCBI Taxonomy" id="1198232"/>
    <lineage>
        <taxon>Bacteria</taxon>
        <taxon>Pseudomonadati</taxon>
        <taxon>Pseudomonadota</taxon>
        <taxon>Gammaproteobacteria</taxon>
        <taxon>Thiotrichales</taxon>
        <taxon>Piscirickettsiaceae</taxon>
        <taxon>Cycloclasticus</taxon>
    </lineage>
</organism>
<feature type="transmembrane region" description="Helical" evidence="1">
    <location>
        <begin position="6"/>
        <end position="27"/>
    </location>
</feature>
<dbReference type="EMBL" id="CP005996">
    <property type="protein sequence ID" value="AGS39008.1"/>
    <property type="molecule type" value="Genomic_DNA"/>
</dbReference>
<evidence type="ECO:0000259" key="2">
    <source>
        <dbReference type="Pfam" id="PF00892"/>
    </source>
</evidence>
<accession>S5TVF8</accession>
<keyword evidence="1" id="KW-1133">Transmembrane helix</keyword>
<feature type="transmembrane region" description="Helical" evidence="1">
    <location>
        <begin position="243"/>
        <end position="263"/>
    </location>
</feature>